<feature type="region of interest" description="Disordered" evidence="1">
    <location>
        <begin position="106"/>
        <end position="182"/>
    </location>
</feature>
<dbReference type="AlphaFoldDB" id="A0A6A6ZB49"/>
<name>A0A6A6ZB49_9PLEO</name>
<sequence length="182" mass="20940">MTSPPLSVPQLSDGQLDEQLCHIFNTVRQRLYERNTTIINMRLEFDKERATMMQHYQALKNELALKSRKNENLGGTSKGQIVMPAQLLQDTDKEWERTPERSCTERYDTHTNCTTPKLEQSEKAPTLRQRRMGKAATVSSLTVTTQSCTPSPQAIDESDDEGWVPAQRKRARRSRRKELSCE</sequence>
<reference evidence="2" key="1">
    <citation type="journal article" date="2020" name="Stud. Mycol.">
        <title>101 Dothideomycetes genomes: a test case for predicting lifestyles and emergence of pathogens.</title>
        <authorList>
            <person name="Haridas S."/>
            <person name="Albert R."/>
            <person name="Binder M."/>
            <person name="Bloem J."/>
            <person name="Labutti K."/>
            <person name="Salamov A."/>
            <person name="Andreopoulos B."/>
            <person name="Baker S."/>
            <person name="Barry K."/>
            <person name="Bills G."/>
            <person name="Bluhm B."/>
            <person name="Cannon C."/>
            <person name="Castanera R."/>
            <person name="Culley D."/>
            <person name="Daum C."/>
            <person name="Ezra D."/>
            <person name="Gonzalez J."/>
            <person name="Henrissat B."/>
            <person name="Kuo A."/>
            <person name="Liang C."/>
            <person name="Lipzen A."/>
            <person name="Lutzoni F."/>
            <person name="Magnuson J."/>
            <person name="Mondo S."/>
            <person name="Nolan M."/>
            <person name="Ohm R."/>
            <person name="Pangilinan J."/>
            <person name="Park H.-J."/>
            <person name="Ramirez L."/>
            <person name="Alfaro M."/>
            <person name="Sun H."/>
            <person name="Tritt A."/>
            <person name="Yoshinaga Y."/>
            <person name="Zwiers L.-H."/>
            <person name="Turgeon B."/>
            <person name="Goodwin S."/>
            <person name="Spatafora J."/>
            <person name="Crous P."/>
            <person name="Grigoriev I."/>
        </authorList>
    </citation>
    <scope>NUCLEOTIDE SEQUENCE</scope>
    <source>
        <strain evidence="2">CBS 113818</strain>
    </source>
</reference>
<protein>
    <submittedName>
        <fullName evidence="2">Uncharacterized protein</fullName>
    </submittedName>
</protein>
<dbReference type="EMBL" id="MU006256">
    <property type="protein sequence ID" value="KAF2818226.1"/>
    <property type="molecule type" value="Genomic_DNA"/>
</dbReference>
<evidence type="ECO:0000256" key="1">
    <source>
        <dbReference type="SAM" id="MobiDB-lite"/>
    </source>
</evidence>
<accession>A0A6A6ZB49</accession>
<dbReference type="OrthoDB" id="10374689at2759"/>
<gene>
    <name evidence="2" type="ORF">CC86DRAFT_472960</name>
</gene>
<evidence type="ECO:0000313" key="2">
    <source>
        <dbReference type="EMBL" id="KAF2818226.1"/>
    </source>
</evidence>
<feature type="compositionally biased region" description="Polar residues" evidence="1">
    <location>
        <begin position="137"/>
        <end position="152"/>
    </location>
</feature>
<dbReference type="Proteomes" id="UP000799424">
    <property type="component" value="Unassembled WGS sequence"/>
</dbReference>
<evidence type="ECO:0000313" key="3">
    <source>
        <dbReference type="Proteomes" id="UP000799424"/>
    </source>
</evidence>
<feature type="compositionally biased region" description="Basic residues" evidence="1">
    <location>
        <begin position="167"/>
        <end position="176"/>
    </location>
</feature>
<proteinExistence type="predicted"/>
<keyword evidence="3" id="KW-1185">Reference proteome</keyword>
<organism evidence="2 3">
    <name type="scientific">Ophiobolus disseminans</name>
    <dbReference type="NCBI Taxonomy" id="1469910"/>
    <lineage>
        <taxon>Eukaryota</taxon>
        <taxon>Fungi</taxon>
        <taxon>Dikarya</taxon>
        <taxon>Ascomycota</taxon>
        <taxon>Pezizomycotina</taxon>
        <taxon>Dothideomycetes</taxon>
        <taxon>Pleosporomycetidae</taxon>
        <taxon>Pleosporales</taxon>
        <taxon>Pleosporineae</taxon>
        <taxon>Phaeosphaeriaceae</taxon>
        <taxon>Ophiobolus</taxon>
    </lineage>
</organism>